<evidence type="ECO:0000256" key="1">
    <source>
        <dbReference type="PROSITE-ProRule" id="PRU00094"/>
    </source>
</evidence>
<accession>A0AAW0B9J0</accession>
<evidence type="ECO:0000313" key="5">
    <source>
        <dbReference type="Proteomes" id="UP001362999"/>
    </source>
</evidence>
<evidence type="ECO:0000256" key="2">
    <source>
        <dbReference type="SAM" id="MobiDB-lite"/>
    </source>
</evidence>
<evidence type="ECO:0000259" key="3">
    <source>
        <dbReference type="PROSITE" id="PS50114"/>
    </source>
</evidence>
<feature type="region of interest" description="Disordered" evidence="2">
    <location>
        <begin position="1"/>
        <end position="80"/>
    </location>
</feature>
<reference evidence="4 5" key="1">
    <citation type="journal article" date="2024" name="J Genomics">
        <title>Draft genome sequencing and assembly of Favolaschia claudopus CIRM-BRFM 2984 isolated from oak limbs.</title>
        <authorList>
            <person name="Navarro D."/>
            <person name="Drula E."/>
            <person name="Chaduli D."/>
            <person name="Cazenave R."/>
            <person name="Ahrendt S."/>
            <person name="Wang J."/>
            <person name="Lipzen A."/>
            <person name="Daum C."/>
            <person name="Barry K."/>
            <person name="Grigoriev I.V."/>
            <person name="Favel A."/>
            <person name="Rosso M.N."/>
            <person name="Martin F."/>
        </authorList>
    </citation>
    <scope>NUCLEOTIDE SEQUENCE [LARGE SCALE GENOMIC DNA]</scope>
    <source>
        <strain evidence="4 5">CIRM-BRFM 2984</strain>
    </source>
</reference>
<comment type="caution">
    <text evidence="4">The sequence shown here is derived from an EMBL/GenBank/DDBJ whole genome shotgun (WGS) entry which is preliminary data.</text>
</comment>
<keyword evidence="5" id="KW-1185">Reference proteome</keyword>
<dbReference type="Gene3D" id="3.30.50.10">
    <property type="entry name" value="Erythroid Transcription Factor GATA-1, subunit A"/>
    <property type="match status" value="1"/>
</dbReference>
<dbReference type="InterPro" id="IPR013088">
    <property type="entry name" value="Znf_NHR/GATA"/>
</dbReference>
<feature type="compositionally biased region" description="Polar residues" evidence="2">
    <location>
        <begin position="52"/>
        <end position="62"/>
    </location>
</feature>
<name>A0AAW0B9J0_9AGAR</name>
<feature type="region of interest" description="Disordered" evidence="2">
    <location>
        <begin position="112"/>
        <end position="154"/>
    </location>
</feature>
<dbReference type="SMART" id="SM00401">
    <property type="entry name" value="ZnF_GATA"/>
    <property type="match status" value="1"/>
</dbReference>
<dbReference type="SUPFAM" id="SSF57716">
    <property type="entry name" value="Glucocorticoid receptor-like (DNA-binding domain)"/>
    <property type="match status" value="1"/>
</dbReference>
<dbReference type="InterPro" id="IPR000679">
    <property type="entry name" value="Znf_GATA"/>
</dbReference>
<feature type="domain" description="GATA-type" evidence="3">
    <location>
        <begin position="299"/>
        <end position="331"/>
    </location>
</feature>
<feature type="compositionally biased region" description="Polar residues" evidence="2">
    <location>
        <begin position="270"/>
        <end position="280"/>
    </location>
</feature>
<feature type="region of interest" description="Disordered" evidence="2">
    <location>
        <begin position="270"/>
        <end position="296"/>
    </location>
</feature>
<dbReference type="GO" id="GO:0043565">
    <property type="term" value="F:sequence-specific DNA binding"/>
    <property type="evidence" value="ECO:0007669"/>
    <property type="project" value="InterPro"/>
</dbReference>
<proteinExistence type="predicted"/>
<gene>
    <name evidence="4" type="ORF">R3P38DRAFT_2961431</name>
</gene>
<keyword evidence="1" id="KW-0863">Zinc-finger</keyword>
<dbReference type="Proteomes" id="UP001362999">
    <property type="component" value="Unassembled WGS sequence"/>
</dbReference>
<keyword evidence="1" id="KW-0862">Zinc</keyword>
<organism evidence="4 5">
    <name type="scientific">Favolaschia claudopus</name>
    <dbReference type="NCBI Taxonomy" id="2862362"/>
    <lineage>
        <taxon>Eukaryota</taxon>
        <taxon>Fungi</taxon>
        <taxon>Dikarya</taxon>
        <taxon>Basidiomycota</taxon>
        <taxon>Agaricomycotina</taxon>
        <taxon>Agaricomycetes</taxon>
        <taxon>Agaricomycetidae</taxon>
        <taxon>Agaricales</taxon>
        <taxon>Marasmiineae</taxon>
        <taxon>Mycenaceae</taxon>
        <taxon>Favolaschia</taxon>
    </lineage>
</organism>
<protein>
    <recommendedName>
        <fullName evidence="3">GATA-type domain-containing protein</fullName>
    </recommendedName>
</protein>
<dbReference type="AlphaFoldDB" id="A0AAW0B9J0"/>
<dbReference type="PROSITE" id="PS50114">
    <property type="entry name" value="GATA_ZN_FINGER_2"/>
    <property type="match status" value="1"/>
</dbReference>
<dbReference type="EMBL" id="JAWWNJ010000037">
    <property type="protein sequence ID" value="KAK7022577.1"/>
    <property type="molecule type" value="Genomic_DNA"/>
</dbReference>
<keyword evidence="1" id="KW-0479">Metal-binding</keyword>
<dbReference type="GO" id="GO:0008270">
    <property type="term" value="F:zinc ion binding"/>
    <property type="evidence" value="ECO:0007669"/>
    <property type="project" value="UniProtKB-KW"/>
</dbReference>
<evidence type="ECO:0000313" key="4">
    <source>
        <dbReference type="EMBL" id="KAK7022577.1"/>
    </source>
</evidence>
<dbReference type="GO" id="GO:0006355">
    <property type="term" value="P:regulation of DNA-templated transcription"/>
    <property type="evidence" value="ECO:0007669"/>
    <property type="project" value="InterPro"/>
</dbReference>
<sequence>MSSIDRKQSRAPGAGRYGNGSKAATQGGTAAPYGGNTQSEDRIEPQPERSYSFGSSVDTTSFALMPSAPQPPPNLAHHADIPYAGRSGVLASSLTATVDSFPADGYTAISSSITSQQPAPSVHPPSAPDGAHNSSGPPLPLLHRHGSPPSSNDYQLASQAVMNLLIMSGLNATTFVEHFSRYHIHPAPRSLPEFHAAPPSSYLQPLSPYSPSLNPYTGDIHPPISNIDPALLTGPSTWSNVTPPLTHCGIKHDAEVESIPTEVVNVHASVSTPGASNSAGPSKLARRARSASQNGGVTKAISRRCFKCMKKETPQWRLHPTTGVILCNYCGQKAYKTDGKGKGKQKMSD</sequence>